<evidence type="ECO:0000313" key="2">
    <source>
        <dbReference type="EMBL" id="ODQ87050.1"/>
    </source>
</evidence>
<comment type="caution">
    <text evidence="2">The sequence shown here is derived from an EMBL/GenBank/DDBJ whole genome shotgun (WGS) entry which is preliminary data.</text>
</comment>
<keyword evidence="1" id="KW-0812">Transmembrane</keyword>
<protein>
    <submittedName>
        <fullName evidence="2">Uncharacterized protein</fullName>
    </submittedName>
</protein>
<evidence type="ECO:0000256" key="1">
    <source>
        <dbReference type="SAM" id="Phobius"/>
    </source>
</evidence>
<name>A0A1E3RAT2_9MYCO</name>
<keyword evidence="3" id="KW-1185">Reference proteome</keyword>
<dbReference type="EMBL" id="MIGZ01000128">
    <property type="protein sequence ID" value="ODQ87050.1"/>
    <property type="molecule type" value="Genomic_DNA"/>
</dbReference>
<keyword evidence="1" id="KW-1133">Transmembrane helix</keyword>
<reference evidence="3" key="1">
    <citation type="submission" date="2016-09" db="EMBL/GenBank/DDBJ databases">
        <authorList>
            <person name="Greninger A.L."/>
            <person name="Jerome K.R."/>
            <person name="Mcnair B."/>
            <person name="Wallis C."/>
            <person name="Fang F."/>
        </authorList>
    </citation>
    <scope>NUCLEOTIDE SEQUENCE [LARGE SCALE GENOMIC DNA]</scope>
    <source>
        <strain evidence="3">M7</strain>
    </source>
</reference>
<feature type="transmembrane region" description="Helical" evidence="1">
    <location>
        <begin position="47"/>
        <end position="68"/>
    </location>
</feature>
<gene>
    <name evidence="2" type="ORF">BHQ17_19360</name>
</gene>
<dbReference type="AlphaFoldDB" id="A0A1E3RAT2"/>
<evidence type="ECO:0000313" key="3">
    <source>
        <dbReference type="Proteomes" id="UP000094243"/>
    </source>
</evidence>
<organism evidence="2 3">
    <name type="scientific">Mycolicibacterium holsaticum</name>
    <dbReference type="NCBI Taxonomy" id="152142"/>
    <lineage>
        <taxon>Bacteria</taxon>
        <taxon>Bacillati</taxon>
        <taxon>Actinomycetota</taxon>
        <taxon>Actinomycetes</taxon>
        <taxon>Mycobacteriales</taxon>
        <taxon>Mycobacteriaceae</taxon>
        <taxon>Mycolicibacterium</taxon>
    </lineage>
</organism>
<sequence length="69" mass="7384">MDMDLLGMAAPMLRGQVIGAVVTFSFYASAIIAVYGVFAGPHPPRICLVRCVFASCGIGILIFCKYVIQ</sequence>
<accession>A0A1E3RAT2</accession>
<dbReference type="Proteomes" id="UP000094243">
    <property type="component" value="Unassembled WGS sequence"/>
</dbReference>
<keyword evidence="1" id="KW-0472">Membrane</keyword>
<proteinExistence type="predicted"/>
<feature type="transmembrane region" description="Helical" evidence="1">
    <location>
        <begin position="20"/>
        <end position="40"/>
    </location>
</feature>